<evidence type="ECO:0000313" key="12">
    <source>
        <dbReference type="Proteomes" id="UP000253426"/>
    </source>
</evidence>
<evidence type="ECO:0000256" key="1">
    <source>
        <dbReference type="ARBA" id="ARBA00001946"/>
    </source>
</evidence>
<dbReference type="Proteomes" id="UP000253426">
    <property type="component" value="Unassembled WGS sequence"/>
</dbReference>
<dbReference type="InterPro" id="IPR023214">
    <property type="entry name" value="HAD_sf"/>
</dbReference>
<dbReference type="AlphaFoldDB" id="A0A366HWH1"/>
<evidence type="ECO:0000256" key="2">
    <source>
        <dbReference type="ARBA" id="ARBA00005135"/>
    </source>
</evidence>
<evidence type="ECO:0000256" key="4">
    <source>
        <dbReference type="ARBA" id="ARBA00022605"/>
    </source>
</evidence>
<name>A0A366HWH1_9BACT</name>
<dbReference type="GO" id="GO:0000287">
    <property type="term" value="F:magnesium ion binding"/>
    <property type="evidence" value="ECO:0007669"/>
    <property type="project" value="TreeGrafter"/>
</dbReference>
<protein>
    <recommendedName>
        <fullName evidence="3">phosphoserine phosphatase</fullName>
        <ecNumber evidence="3">3.1.3.3</ecNumber>
    </recommendedName>
</protein>
<keyword evidence="4" id="KW-0028">Amino-acid biosynthesis</keyword>
<evidence type="ECO:0000256" key="3">
    <source>
        <dbReference type="ARBA" id="ARBA00012640"/>
    </source>
</evidence>
<dbReference type="EC" id="3.1.3.3" evidence="3"/>
<dbReference type="NCBIfam" id="TIGR01488">
    <property type="entry name" value="HAD-SF-IB"/>
    <property type="match status" value="1"/>
</dbReference>
<organism evidence="11 12">
    <name type="scientific">Roseimicrobium gellanilyticum</name>
    <dbReference type="NCBI Taxonomy" id="748857"/>
    <lineage>
        <taxon>Bacteria</taxon>
        <taxon>Pseudomonadati</taxon>
        <taxon>Verrucomicrobiota</taxon>
        <taxon>Verrucomicrobiia</taxon>
        <taxon>Verrucomicrobiales</taxon>
        <taxon>Verrucomicrobiaceae</taxon>
        <taxon>Roseimicrobium</taxon>
    </lineage>
</organism>
<evidence type="ECO:0000256" key="9">
    <source>
        <dbReference type="ARBA" id="ARBA00048138"/>
    </source>
</evidence>
<dbReference type="GO" id="GO:0005737">
    <property type="term" value="C:cytoplasm"/>
    <property type="evidence" value="ECO:0007669"/>
    <property type="project" value="TreeGrafter"/>
</dbReference>
<evidence type="ECO:0000313" key="11">
    <source>
        <dbReference type="EMBL" id="RBP47924.1"/>
    </source>
</evidence>
<comment type="catalytic activity">
    <reaction evidence="10">
        <text>O-phospho-D-serine + H2O = D-serine + phosphate</text>
        <dbReference type="Rhea" id="RHEA:24873"/>
        <dbReference type="ChEBI" id="CHEBI:15377"/>
        <dbReference type="ChEBI" id="CHEBI:35247"/>
        <dbReference type="ChEBI" id="CHEBI:43474"/>
        <dbReference type="ChEBI" id="CHEBI:58680"/>
        <dbReference type="EC" id="3.1.3.3"/>
    </reaction>
</comment>
<dbReference type="Pfam" id="PF12710">
    <property type="entry name" value="HAD"/>
    <property type="match status" value="1"/>
</dbReference>
<evidence type="ECO:0000256" key="7">
    <source>
        <dbReference type="ARBA" id="ARBA00022842"/>
    </source>
</evidence>
<keyword evidence="5" id="KW-0479">Metal-binding</keyword>
<comment type="pathway">
    <text evidence="2">Amino-acid biosynthesis; L-serine biosynthesis; L-serine from 3-phospho-D-glycerate: step 3/3.</text>
</comment>
<comment type="catalytic activity">
    <reaction evidence="9">
        <text>O-phospho-L-serine + H2O = L-serine + phosphate</text>
        <dbReference type="Rhea" id="RHEA:21208"/>
        <dbReference type="ChEBI" id="CHEBI:15377"/>
        <dbReference type="ChEBI" id="CHEBI:33384"/>
        <dbReference type="ChEBI" id="CHEBI:43474"/>
        <dbReference type="ChEBI" id="CHEBI:57524"/>
        <dbReference type="EC" id="3.1.3.3"/>
    </reaction>
</comment>
<dbReference type="InterPro" id="IPR036412">
    <property type="entry name" value="HAD-like_sf"/>
</dbReference>
<evidence type="ECO:0000256" key="5">
    <source>
        <dbReference type="ARBA" id="ARBA00022723"/>
    </source>
</evidence>
<keyword evidence="8" id="KW-0718">Serine biosynthesis</keyword>
<evidence type="ECO:0000256" key="8">
    <source>
        <dbReference type="ARBA" id="ARBA00023299"/>
    </source>
</evidence>
<dbReference type="PANTHER" id="PTHR43344:SF2">
    <property type="entry name" value="PHOSPHOSERINE PHOSPHATASE"/>
    <property type="match status" value="1"/>
</dbReference>
<comment type="caution">
    <text evidence="11">The sequence shown here is derived from an EMBL/GenBank/DDBJ whole genome shotgun (WGS) entry which is preliminary data.</text>
</comment>
<proteinExistence type="predicted"/>
<dbReference type="RefSeq" id="WP_113956815.1">
    <property type="nucleotide sequence ID" value="NZ_QNRR01000001.1"/>
</dbReference>
<dbReference type="SUPFAM" id="SSF56784">
    <property type="entry name" value="HAD-like"/>
    <property type="match status" value="1"/>
</dbReference>
<evidence type="ECO:0000256" key="6">
    <source>
        <dbReference type="ARBA" id="ARBA00022801"/>
    </source>
</evidence>
<keyword evidence="7" id="KW-0460">Magnesium</keyword>
<evidence type="ECO:0000256" key="10">
    <source>
        <dbReference type="ARBA" id="ARBA00048523"/>
    </source>
</evidence>
<dbReference type="PANTHER" id="PTHR43344">
    <property type="entry name" value="PHOSPHOSERINE PHOSPHATASE"/>
    <property type="match status" value="1"/>
</dbReference>
<accession>A0A366HWH1</accession>
<keyword evidence="12" id="KW-1185">Reference proteome</keyword>
<comment type="cofactor">
    <cofactor evidence="1">
        <name>Mg(2+)</name>
        <dbReference type="ChEBI" id="CHEBI:18420"/>
    </cofactor>
</comment>
<gene>
    <name evidence="11" type="ORF">DES53_101724</name>
</gene>
<reference evidence="11 12" key="1">
    <citation type="submission" date="2018-06" db="EMBL/GenBank/DDBJ databases">
        <title>Genomic Encyclopedia of Type Strains, Phase IV (KMG-IV): sequencing the most valuable type-strain genomes for metagenomic binning, comparative biology and taxonomic classification.</title>
        <authorList>
            <person name="Goeker M."/>
        </authorList>
    </citation>
    <scope>NUCLEOTIDE SEQUENCE [LARGE SCALE GENOMIC DNA]</scope>
    <source>
        <strain evidence="11 12">DSM 25532</strain>
    </source>
</reference>
<dbReference type="EMBL" id="QNRR01000001">
    <property type="protein sequence ID" value="RBP47924.1"/>
    <property type="molecule type" value="Genomic_DNA"/>
</dbReference>
<sequence length="277" mass="30623">MKTSDLNPTYLVASDFDQTLSFNDSGLVLSELLGMKDFAQKVAGLSRSHLVQQGAELTYLLRHDPQFREVRREHLIEAGKRVRLKQNVDLFTQTLAAGLPGAQFEFFVISAAPADVVRSALEGLVPPDRIHGTELEYDEKTGEISAVTRVPAGYGKVAVLQELERQMQTPSDRTIYMGDGSSDLYVMQHVNSRDGHTIAVSESISIGRIAKRTILSDSAFSVLVPILEDLLGWNSAQIRDLFTAHGLALQDWDKIRTDWLTLREMPLAAMQQAALAG</sequence>
<dbReference type="GO" id="GO:0006564">
    <property type="term" value="P:L-serine biosynthetic process"/>
    <property type="evidence" value="ECO:0007669"/>
    <property type="project" value="UniProtKB-KW"/>
</dbReference>
<dbReference type="GO" id="GO:0036424">
    <property type="term" value="F:L-phosphoserine phosphatase activity"/>
    <property type="evidence" value="ECO:0007669"/>
    <property type="project" value="TreeGrafter"/>
</dbReference>
<keyword evidence="6 11" id="KW-0378">Hydrolase</keyword>
<dbReference type="InterPro" id="IPR050582">
    <property type="entry name" value="HAD-like_SerB"/>
</dbReference>
<dbReference type="Gene3D" id="3.40.50.1000">
    <property type="entry name" value="HAD superfamily/HAD-like"/>
    <property type="match status" value="1"/>
</dbReference>
<dbReference type="OrthoDB" id="9804940at2"/>